<dbReference type="AlphaFoldDB" id="A0A8M8V0R2"/>
<dbReference type="KEGG" id="sind:110012091"/>
<dbReference type="PANTHER" id="PTHR46148:SF57">
    <property type="entry name" value="OS12G0499874 PROTEIN"/>
    <property type="match status" value="1"/>
</dbReference>
<evidence type="ECO:0000313" key="3">
    <source>
        <dbReference type="RefSeq" id="XP_020549859.1"/>
    </source>
</evidence>
<dbReference type="Pfam" id="PF24626">
    <property type="entry name" value="SH3_Tf2-1"/>
    <property type="match status" value="1"/>
</dbReference>
<reference evidence="3" key="1">
    <citation type="submission" date="2025-08" db="UniProtKB">
        <authorList>
            <consortium name="RefSeq"/>
        </authorList>
    </citation>
    <scope>IDENTIFICATION</scope>
</reference>
<dbReference type="RefSeq" id="XP_020549859.1">
    <property type="nucleotide sequence ID" value="XM_020694200.1"/>
</dbReference>
<feature type="domain" description="Tf2-1-like SH3-like" evidence="1">
    <location>
        <begin position="1"/>
        <end position="30"/>
    </location>
</feature>
<dbReference type="InterPro" id="IPR056924">
    <property type="entry name" value="SH3_Tf2-1"/>
</dbReference>
<accession>A0A8M8V0R2</accession>
<sequence length="102" mass="12441">MGPLAYRLALQAELSQIHEVFHVSKLRRYRSDPGHIIHQSKIEIFEELTYMEESAEILDRSIRKLRNKDILMVKVTWSYHSPREPIWEFEEHMKEKYPYLFH</sequence>
<organism evidence="2 3">
    <name type="scientific">Sesamum indicum</name>
    <name type="common">Oriental sesame</name>
    <name type="synonym">Sesamum orientale</name>
    <dbReference type="NCBI Taxonomy" id="4182"/>
    <lineage>
        <taxon>Eukaryota</taxon>
        <taxon>Viridiplantae</taxon>
        <taxon>Streptophyta</taxon>
        <taxon>Embryophyta</taxon>
        <taxon>Tracheophyta</taxon>
        <taxon>Spermatophyta</taxon>
        <taxon>Magnoliopsida</taxon>
        <taxon>eudicotyledons</taxon>
        <taxon>Gunneridae</taxon>
        <taxon>Pentapetalae</taxon>
        <taxon>asterids</taxon>
        <taxon>lamiids</taxon>
        <taxon>Lamiales</taxon>
        <taxon>Pedaliaceae</taxon>
        <taxon>Sesamum</taxon>
    </lineage>
</organism>
<protein>
    <submittedName>
        <fullName evidence="3">Uncharacterized protein LOC110012091</fullName>
    </submittedName>
</protein>
<keyword evidence="2" id="KW-1185">Reference proteome</keyword>
<proteinExistence type="predicted"/>
<dbReference type="PANTHER" id="PTHR46148">
    <property type="entry name" value="CHROMO DOMAIN-CONTAINING PROTEIN"/>
    <property type="match status" value="1"/>
</dbReference>
<gene>
    <name evidence="3" type="primary">LOC110012091</name>
</gene>
<evidence type="ECO:0000259" key="1">
    <source>
        <dbReference type="Pfam" id="PF24626"/>
    </source>
</evidence>
<dbReference type="Proteomes" id="UP000504604">
    <property type="component" value="Linkage group LG6"/>
</dbReference>
<dbReference type="GeneID" id="110012091"/>
<name>A0A8M8V0R2_SESIN</name>
<evidence type="ECO:0000313" key="2">
    <source>
        <dbReference type="Proteomes" id="UP000504604"/>
    </source>
</evidence>
<dbReference type="OrthoDB" id="1633836at2759"/>